<gene>
    <name evidence="1" type="ORF">GCM10010191_12980</name>
</gene>
<dbReference type="RefSeq" id="WP_344587595.1">
    <property type="nucleotide sequence ID" value="NZ_BAAARW010000004.1"/>
</dbReference>
<organism evidence="1 2">
    <name type="scientific">Actinomadura vinacea</name>
    <dbReference type="NCBI Taxonomy" id="115336"/>
    <lineage>
        <taxon>Bacteria</taxon>
        <taxon>Bacillati</taxon>
        <taxon>Actinomycetota</taxon>
        <taxon>Actinomycetes</taxon>
        <taxon>Streptosporangiales</taxon>
        <taxon>Thermomonosporaceae</taxon>
        <taxon>Actinomadura</taxon>
    </lineage>
</organism>
<name>A0ABN3IKR2_9ACTN</name>
<evidence type="ECO:0008006" key="3">
    <source>
        <dbReference type="Google" id="ProtNLM"/>
    </source>
</evidence>
<sequence length="62" mass="6652">MSDAEPPLDCAALEDAFRKLGDRLARRGVVADIHIVGGAAMALAYDARRSTRDIDAVFEPHG</sequence>
<protein>
    <recommendedName>
        <fullName evidence="3">Nucleotidyl transferase AbiEii/AbiGii toxin family protein</fullName>
    </recommendedName>
</protein>
<comment type="caution">
    <text evidence="1">The sequence shown here is derived from an EMBL/GenBank/DDBJ whole genome shotgun (WGS) entry which is preliminary data.</text>
</comment>
<dbReference type="EMBL" id="BAAARW010000004">
    <property type="protein sequence ID" value="GAA2406380.1"/>
    <property type="molecule type" value="Genomic_DNA"/>
</dbReference>
<dbReference type="Proteomes" id="UP001501231">
    <property type="component" value="Unassembled WGS sequence"/>
</dbReference>
<accession>A0ABN3IKR2</accession>
<reference evidence="1 2" key="1">
    <citation type="journal article" date="2019" name="Int. J. Syst. Evol. Microbiol.">
        <title>The Global Catalogue of Microorganisms (GCM) 10K type strain sequencing project: providing services to taxonomists for standard genome sequencing and annotation.</title>
        <authorList>
            <consortium name="The Broad Institute Genomics Platform"/>
            <consortium name="The Broad Institute Genome Sequencing Center for Infectious Disease"/>
            <person name="Wu L."/>
            <person name="Ma J."/>
        </authorList>
    </citation>
    <scope>NUCLEOTIDE SEQUENCE [LARGE SCALE GENOMIC DNA]</scope>
    <source>
        <strain evidence="1 2">JCM 3325</strain>
    </source>
</reference>
<evidence type="ECO:0000313" key="2">
    <source>
        <dbReference type="Proteomes" id="UP001501231"/>
    </source>
</evidence>
<proteinExistence type="predicted"/>
<evidence type="ECO:0000313" key="1">
    <source>
        <dbReference type="EMBL" id="GAA2406380.1"/>
    </source>
</evidence>
<keyword evidence="2" id="KW-1185">Reference proteome</keyword>